<gene>
    <name evidence="5" type="ORF">GO986_13155</name>
</gene>
<evidence type="ECO:0000256" key="1">
    <source>
        <dbReference type="ARBA" id="ARBA00006484"/>
    </source>
</evidence>
<dbReference type="InterPro" id="IPR020904">
    <property type="entry name" value="Sc_DH/Rdtase_CS"/>
</dbReference>
<dbReference type="PROSITE" id="PS00061">
    <property type="entry name" value="ADH_SHORT"/>
    <property type="match status" value="1"/>
</dbReference>
<proteinExistence type="inferred from homology"/>
<dbReference type="InterPro" id="IPR036291">
    <property type="entry name" value="NAD(P)-bd_dom_sf"/>
</dbReference>
<dbReference type="EMBL" id="WQLB01000017">
    <property type="protein sequence ID" value="MVN87707.1"/>
    <property type="molecule type" value="Genomic_DNA"/>
</dbReference>
<evidence type="ECO:0000259" key="4">
    <source>
        <dbReference type="SMART" id="SM00822"/>
    </source>
</evidence>
<dbReference type="PRINTS" id="PR00080">
    <property type="entry name" value="SDRFAMILY"/>
</dbReference>
<name>A0A7C9HSN0_9DEIO</name>
<protein>
    <submittedName>
        <fullName evidence="5">SDR family NAD(P)-dependent oxidoreductase</fullName>
    </submittedName>
</protein>
<evidence type="ECO:0000313" key="6">
    <source>
        <dbReference type="Proteomes" id="UP000483286"/>
    </source>
</evidence>
<keyword evidence="2" id="KW-0560">Oxidoreductase</keyword>
<comment type="similarity">
    <text evidence="1 3">Belongs to the short-chain dehydrogenases/reductases (SDR) family.</text>
</comment>
<dbReference type="Pfam" id="PF00106">
    <property type="entry name" value="adh_short"/>
    <property type="match status" value="1"/>
</dbReference>
<dbReference type="AlphaFoldDB" id="A0A7C9HSN0"/>
<dbReference type="GO" id="GO:0016491">
    <property type="term" value="F:oxidoreductase activity"/>
    <property type="evidence" value="ECO:0007669"/>
    <property type="project" value="UniProtKB-KW"/>
</dbReference>
<keyword evidence="6" id="KW-1185">Reference proteome</keyword>
<dbReference type="SMART" id="SM00822">
    <property type="entry name" value="PKS_KR"/>
    <property type="match status" value="1"/>
</dbReference>
<evidence type="ECO:0000256" key="3">
    <source>
        <dbReference type="RuleBase" id="RU000363"/>
    </source>
</evidence>
<evidence type="ECO:0000313" key="5">
    <source>
        <dbReference type="EMBL" id="MVN87707.1"/>
    </source>
</evidence>
<organism evidence="5 6">
    <name type="scientific">Deinococcus arboris</name>
    <dbReference type="NCBI Taxonomy" id="2682977"/>
    <lineage>
        <taxon>Bacteria</taxon>
        <taxon>Thermotogati</taxon>
        <taxon>Deinococcota</taxon>
        <taxon>Deinococci</taxon>
        <taxon>Deinococcales</taxon>
        <taxon>Deinococcaceae</taxon>
        <taxon>Deinococcus</taxon>
    </lineage>
</organism>
<reference evidence="5 6" key="1">
    <citation type="submission" date="2019-12" db="EMBL/GenBank/DDBJ databases">
        <title>Deinococcus sp. HMF7620 Genome sequencing and assembly.</title>
        <authorList>
            <person name="Kang H."/>
            <person name="Kim H."/>
            <person name="Joh K."/>
        </authorList>
    </citation>
    <scope>NUCLEOTIDE SEQUENCE [LARGE SCALE GENOMIC DNA]</scope>
    <source>
        <strain evidence="5 6">HMF7620</strain>
    </source>
</reference>
<dbReference type="PRINTS" id="PR00081">
    <property type="entry name" value="GDHRDH"/>
</dbReference>
<dbReference type="InterPro" id="IPR057326">
    <property type="entry name" value="KR_dom"/>
</dbReference>
<sequence length="250" mass="26181">MQSNGNTILVTGGSSGIGLALALALQARGNTVLVTGRRQAQLNALTAAHPGLHAYPLDITDPAAITALARQVTADHPALNVLINNAGIMVAEDLLTMPDTATAEATVETNLLGPIRLTHALLPHLLRQARPVVVNVTSGLASVPLAATPTYSATKAAMHSYTQSLRWQLRHTAAQVIELAPPQVATELMPGGSTRPTAMPLDEFIHETLALLDAQPGATELLVERVLPLRRAGASGTYDAVFQALNSRQG</sequence>
<dbReference type="InterPro" id="IPR002347">
    <property type="entry name" value="SDR_fam"/>
</dbReference>
<feature type="domain" description="Ketoreductase" evidence="4">
    <location>
        <begin position="6"/>
        <end position="183"/>
    </location>
</feature>
<dbReference type="SUPFAM" id="SSF51735">
    <property type="entry name" value="NAD(P)-binding Rossmann-fold domains"/>
    <property type="match status" value="1"/>
</dbReference>
<dbReference type="Gene3D" id="3.40.50.720">
    <property type="entry name" value="NAD(P)-binding Rossmann-like Domain"/>
    <property type="match status" value="1"/>
</dbReference>
<dbReference type="Proteomes" id="UP000483286">
    <property type="component" value="Unassembled WGS sequence"/>
</dbReference>
<dbReference type="PANTHER" id="PTHR44169:SF6">
    <property type="entry name" value="NADPH-DEPENDENT 1-ACYLDIHYDROXYACETONE PHOSPHATE REDUCTASE"/>
    <property type="match status" value="1"/>
</dbReference>
<comment type="caution">
    <text evidence="5">The sequence shown here is derived from an EMBL/GenBank/DDBJ whole genome shotgun (WGS) entry which is preliminary data.</text>
</comment>
<dbReference type="PANTHER" id="PTHR44169">
    <property type="entry name" value="NADPH-DEPENDENT 1-ACYLDIHYDROXYACETONE PHOSPHATE REDUCTASE"/>
    <property type="match status" value="1"/>
</dbReference>
<dbReference type="RefSeq" id="WP_157459758.1">
    <property type="nucleotide sequence ID" value="NZ_WQLB01000017.1"/>
</dbReference>
<accession>A0A7C9HSN0</accession>
<evidence type="ECO:0000256" key="2">
    <source>
        <dbReference type="ARBA" id="ARBA00023002"/>
    </source>
</evidence>